<comment type="caution">
    <text evidence="2">The sequence shown here is derived from an EMBL/GenBank/DDBJ whole genome shotgun (WGS) entry which is preliminary data.</text>
</comment>
<dbReference type="EMBL" id="QJJQ01000009">
    <property type="protein sequence ID" value="PXW85884.1"/>
    <property type="molecule type" value="Genomic_DNA"/>
</dbReference>
<dbReference type="InterPro" id="IPR029062">
    <property type="entry name" value="Class_I_gatase-like"/>
</dbReference>
<protein>
    <submittedName>
        <fullName evidence="2">Putative membrane protein</fullName>
    </submittedName>
</protein>
<dbReference type="RefSeq" id="WP_110395852.1">
    <property type="nucleotide sequence ID" value="NZ_JBHUHB010000001.1"/>
</dbReference>
<dbReference type="Gene3D" id="3.40.50.880">
    <property type="match status" value="1"/>
</dbReference>
<name>A0A2V3VY83_9BACI</name>
<accession>A0A2V3VY83</accession>
<evidence type="ECO:0000313" key="3">
    <source>
        <dbReference type="Proteomes" id="UP000247978"/>
    </source>
</evidence>
<dbReference type="Pfam" id="PF07090">
    <property type="entry name" value="GATase1_like"/>
    <property type="match status" value="1"/>
</dbReference>
<dbReference type="PANTHER" id="PTHR37947">
    <property type="entry name" value="BLL2462 PROTEIN"/>
    <property type="match status" value="1"/>
</dbReference>
<dbReference type="InterPro" id="IPR010768">
    <property type="entry name" value="GATase1-like"/>
</dbReference>
<keyword evidence="3" id="KW-1185">Reference proteome</keyword>
<organism evidence="2 3">
    <name type="scientific">Pseudogracilibacillus auburnensis</name>
    <dbReference type="NCBI Taxonomy" id="1494959"/>
    <lineage>
        <taxon>Bacteria</taxon>
        <taxon>Bacillati</taxon>
        <taxon>Bacillota</taxon>
        <taxon>Bacilli</taxon>
        <taxon>Bacillales</taxon>
        <taxon>Bacillaceae</taxon>
        <taxon>Pseudogracilibacillus</taxon>
    </lineage>
</organism>
<gene>
    <name evidence="2" type="ORF">DFR56_10946</name>
</gene>
<dbReference type="PANTHER" id="PTHR37947:SF1">
    <property type="entry name" value="BLL2462 PROTEIN"/>
    <property type="match status" value="1"/>
</dbReference>
<dbReference type="CDD" id="cd03143">
    <property type="entry name" value="A4_beta-galactosidase_middle_domain"/>
    <property type="match status" value="1"/>
</dbReference>
<dbReference type="Proteomes" id="UP000247978">
    <property type="component" value="Unassembled WGS sequence"/>
</dbReference>
<evidence type="ECO:0000313" key="2">
    <source>
        <dbReference type="EMBL" id="PXW85884.1"/>
    </source>
</evidence>
<dbReference type="OrthoDB" id="9781333at2"/>
<proteinExistence type="predicted"/>
<evidence type="ECO:0000259" key="1">
    <source>
        <dbReference type="Pfam" id="PF07090"/>
    </source>
</evidence>
<dbReference type="AlphaFoldDB" id="A0A2V3VY83"/>
<dbReference type="SUPFAM" id="SSF52317">
    <property type="entry name" value="Class I glutamine amidotransferase-like"/>
    <property type="match status" value="1"/>
</dbReference>
<sequence length="249" mass="27836">MSLKILFAGESWMKHIIHVKGFDSFTTSEYDEGVKWIREAFLEEGHAFDYLPSHVVPNQFPTTLEELKKYDVVIISDVGANSLLLSSTTFDQSVVAPNRLQLIHDYVEQGGGFMMIGGYLTFQGIEALGKYYGTPIEKCLPVNMHPHDDRMEKPEGIIPLEMNGGHPILKGVPSQWPAFLGYNQLIAKDSAEVLVKAGDDPFLAVHEYGDGRTAAFASDCSPHWGPKEFLDWDGYANLWNGIVTWLAKK</sequence>
<feature type="domain" description="Putative glutamine amidotransferase" evidence="1">
    <location>
        <begin position="4"/>
        <end position="247"/>
    </location>
</feature>
<reference evidence="2 3" key="1">
    <citation type="submission" date="2018-05" db="EMBL/GenBank/DDBJ databases">
        <title>Genomic Encyclopedia of Type Strains, Phase IV (KMG-IV): sequencing the most valuable type-strain genomes for metagenomic binning, comparative biology and taxonomic classification.</title>
        <authorList>
            <person name="Goeker M."/>
        </authorList>
    </citation>
    <scope>NUCLEOTIDE SEQUENCE [LARGE SCALE GENOMIC DNA]</scope>
    <source>
        <strain evidence="2 3">DSM 28556</strain>
    </source>
</reference>